<evidence type="ECO:0000313" key="7">
    <source>
        <dbReference type="EMBL" id="MCP9564141.1"/>
    </source>
</evidence>
<feature type="transmembrane region" description="Helical" evidence="6">
    <location>
        <begin position="126"/>
        <end position="146"/>
    </location>
</feature>
<evidence type="ECO:0000256" key="4">
    <source>
        <dbReference type="ARBA" id="ARBA00022989"/>
    </source>
</evidence>
<comment type="subcellular location">
    <subcellularLocation>
        <location evidence="1">Cell membrane</location>
        <topology evidence="1">Multi-pass membrane protein</topology>
    </subcellularLocation>
</comment>
<dbReference type="Pfam" id="PF01943">
    <property type="entry name" value="Polysacc_synt"/>
    <property type="match status" value="1"/>
</dbReference>
<evidence type="ECO:0000256" key="1">
    <source>
        <dbReference type="ARBA" id="ARBA00004651"/>
    </source>
</evidence>
<evidence type="ECO:0000256" key="2">
    <source>
        <dbReference type="ARBA" id="ARBA00022475"/>
    </source>
</evidence>
<gene>
    <name evidence="7" type="ORF">NNC64_06100</name>
</gene>
<name>A0AAW5IJG6_9BACT</name>
<dbReference type="Proteomes" id="UP001205531">
    <property type="component" value="Unassembled WGS sequence"/>
</dbReference>
<proteinExistence type="predicted"/>
<feature type="transmembrane region" description="Helical" evidence="6">
    <location>
        <begin position="440"/>
        <end position="462"/>
    </location>
</feature>
<keyword evidence="4 6" id="KW-1133">Transmembrane helix</keyword>
<feature type="transmembrane region" description="Helical" evidence="6">
    <location>
        <begin position="344"/>
        <end position="367"/>
    </location>
</feature>
<feature type="transmembrane region" description="Helical" evidence="6">
    <location>
        <begin position="402"/>
        <end position="428"/>
    </location>
</feature>
<organism evidence="7 8">
    <name type="scientific">Segatella copri</name>
    <dbReference type="NCBI Taxonomy" id="165179"/>
    <lineage>
        <taxon>Bacteria</taxon>
        <taxon>Pseudomonadati</taxon>
        <taxon>Bacteroidota</taxon>
        <taxon>Bacteroidia</taxon>
        <taxon>Bacteroidales</taxon>
        <taxon>Prevotellaceae</taxon>
        <taxon>Segatella</taxon>
    </lineage>
</organism>
<comment type="caution">
    <text evidence="7">The sequence shown here is derived from an EMBL/GenBank/DDBJ whole genome shotgun (WGS) entry which is preliminary data.</text>
</comment>
<feature type="transmembrane region" description="Helical" evidence="6">
    <location>
        <begin position="184"/>
        <end position="202"/>
    </location>
</feature>
<sequence length="510" mass="57009">MNNNKQTVKNLVFNTISFLINFIISFFFTPYLIRVVGKEAYSFFPLVNNIIGYSSILTTAVGSMAGRFIIMKIYSNDIDSANKYFNSVWVANITLSVFFTLLCVVGVFYIDKILTVPIYLLHDVQWLFFLGTMSMILSLITGTFGLSTFVKNRLDKQALINVITNIVRVAAIFVLFWIFKPSIIFMSLSALFAALIGLYYNLRLKKKLLPEIVIKPIKYFNWRFLKETISSGAWNSLNQLSNVLLSQVDLLITNIFIGAAATGDYSIAKTAPMLVLNLLAMLSSSFMPQFNILYAQNQISRLIKEISRSIGLVSLIIGIPMGFLLVYSGTFFDLWVPGQDSDKLYWLSFLTVAPLIIGASINPIYGVFAVTNKLKIPSIAVLIGSTLQTIVILIVIKTTNLGIWSIPIVSGIQAILRNTFFTTIYGGICLGEKWSTFFPALLRGIIGMLVVVAICLGIKSVVVVNNWFSFFVVLSSVGMISCILNVFVIFGKNDRMIVFEKVKSKVFKHK</sequence>
<reference evidence="7" key="1">
    <citation type="submission" date="2022-07" db="EMBL/GenBank/DDBJ databases">
        <title>Prevotella copri.</title>
        <authorList>
            <person name="Yang C."/>
        </authorList>
    </citation>
    <scope>NUCLEOTIDE SEQUENCE</scope>
    <source>
        <strain evidence="7">HF2107</strain>
    </source>
</reference>
<dbReference type="EMBL" id="JANDWZ010000009">
    <property type="protein sequence ID" value="MCP9564141.1"/>
    <property type="molecule type" value="Genomic_DNA"/>
</dbReference>
<dbReference type="GO" id="GO:0005886">
    <property type="term" value="C:plasma membrane"/>
    <property type="evidence" value="ECO:0007669"/>
    <property type="project" value="UniProtKB-SubCell"/>
</dbReference>
<protein>
    <submittedName>
        <fullName evidence="7">Oligosaccharide flippase family protein</fullName>
    </submittedName>
</protein>
<evidence type="ECO:0000313" key="8">
    <source>
        <dbReference type="Proteomes" id="UP001205531"/>
    </source>
</evidence>
<feature type="transmembrane region" description="Helical" evidence="6">
    <location>
        <begin position="87"/>
        <end position="110"/>
    </location>
</feature>
<evidence type="ECO:0000256" key="3">
    <source>
        <dbReference type="ARBA" id="ARBA00022692"/>
    </source>
</evidence>
<keyword evidence="3 6" id="KW-0812">Transmembrane</keyword>
<dbReference type="PANTHER" id="PTHR30250">
    <property type="entry name" value="PST FAMILY PREDICTED COLANIC ACID TRANSPORTER"/>
    <property type="match status" value="1"/>
</dbReference>
<evidence type="ECO:0000256" key="6">
    <source>
        <dbReference type="SAM" id="Phobius"/>
    </source>
</evidence>
<keyword evidence="2" id="KW-1003">Cell membrane</keyword>
<evidence type="ECO:0000256" key="5">
    <source>
        <dbReference type="ARBA" id="ARBA00023136"/>
    </source>
</evidence>
<feature type="transmembrane region" description="Helical" evidence="6">
    <location>
        <begin position="12"/>
        <end position="33"/>
    </location>
</feature>
<accession>A0AAW5IJG6</accession>
<feature type="transmembrane region" description="Helical" evidence="6">
    <location>
        <begin position="379"/>
        <end position="396"/>
    </location>
</feature>
<dbReference type="PANTHER" id="PTHR30250:SF26">
    <property type="entry name" value="PSMA PROTEIN"/>
    <property type="match status" value="1"/>
</dbReference>
<dbReference type="RefSeq" id="WP_254951612.1">
    <property type="nucleotide sequence ID" value="NZ_JANDWY010000010.1"/>
</dbReference>
<dbReference type="InterPro" id="IPR002797">
    <property type="entry name" value="Polysacc_synth"/>
</dbReference>
<dbReference type="AlphaFoldDB" id="A0AAW5IJG6"/>
<feature type="transmembrane region" description="Helical" evidence="6">
    <location>
        <begin position="468"/>
        <end position="491"/>
    </location>
</feature>
<dbReference type="InterPro" id="IPR050833">
    <property type="entry name" value="Poly_Biosynth_Transport"/>
</dbReference>
<keyword evidence="5 6" id="KW-0472">Membrane</keyword>
<feature type="transmembrane region" description="Helical" evidence="6">
    <location>
        <begin position="53"/>
        <end position="75"/>
    </location>
</feature>
<feature type="transmembrane region" description="Helical" evidence="6">
    <location>
        <begin position="158"/>
        <end position="178"/>
    </location>
</feature>
<feature type="transmembrane region" description="Helical" evidence="6">
    <location>
        <begin position="306"/>
        <end position="332"/>
    </location>
</feature>